<evidence type="ECO:0000313" key="2">
    <source>
        <dbReference type="Proteomes" id="UP000295814"/>
    </source>
</evidence>
<comment type="caution">
    <text evidence="1">The sequence shown here is derived from an EMBL/GenBank/DDBJ whole genome shotgun (WGS) entry which is preliminary data.</text>
</comment>
<gene>
    <name evidence="1" type="ORF">E1J38_014790</name>
</gene>
<name>A0A562Y7J7_9FLAO</name>
<dbReference type="Proteomes" id="UP000295814">
    <property type="component" value="Unassembled WGS sequence"/>
</dbReference>
<organism evidence="1 2">
    <name type="scientific">Seonamhaeicola sediminis</name>
    <dbReference type="NCBI Taxonomy" id="2528206"/>
    <lineage>
        <taxon>Bacteria</taxon>
        <taxon>Pseudomonadati</taxon>
        <taxon>Bacteroidota</taxon>
        <taxon>Flavobacteriia</taxon>
        <taxon>Flavobacteriales</taxon>
        <taxon>Flavobacteriaceae</taxon>
    </lineage>
</organism>
<reference evidence="1 2" key="1">
    <citation type="submission" date="2019-07" db="EMBL/GenBank/DDBJ databases">
        <title>Seonamhaeicola sp. W255 draft genome.</title>
        <authorList>
            <person name="Zhang X.-Y."/>
            <person name="Zhang R."/>
            <person name="Zhong Y.-L."/>
            <person name="Du Z.-J."/>
        </authorList>
    </citation>
    <scope>NUCLEOTIDE SEQUENCE [LARGE SCALE GENOMIC DNA]</scope>
    <source>
        <strain evidence="1 2">W255</strain>
    </source>
</reference>
<dbReference type="EMBL" id="SMZJ02000022">
    <property type="protein sequence ID" value="TWO30401.1"/>
    <property type="molecule type" value="Genomic_DNA"/>
</dbReference>
<dbReference type="AlphaFoldDB" id="A0A562Y7J7"/>
<accession>A0A562Y7J7</accession>
<sequence>MREFKIKGGFHSGLKVQENNDLILLSEVDKNWPKSDLINIYDRQKKLVVSIKHISRLFKNEFQIVDQNLDIKFINQSARNGTVELINGTVLKFRYSLTKLITNPYLKIFYSDKEIGILNNKKIGLELNYNLTIDNEYISYLNYILTYILVTESNKDYD</sequence>
<proteinExistence type="predicted"/>
<dbReference type="RefSeq" id="WP_133357632.1">
    <property type="nucleotide sequence ID" value="NZ_SMZJ02000022.1"/>
</dbReference>
<keyword evidence="2" id="KW-1185">Reference proteome</keyword>
<evidence type="ECO:0000313" key="1">
    <source>
        <dbReference type="EMBL" id="TWO30401.1"/>
    </source>
</evidence>
<protein>
    <submittedName>
        <fullName evidence="1">Uncharacterized protein</fullName>
    </submittedName>
</protein>